<proteinExistence type="predicted"/>
<protein>
    <submittedName>
        <fullName evidence="2">Putative secreted protein</fullName>
    </submittedName>
</protein>
<sequence length="112" mass="12848">MPRVHLLLLVAEIRAFAMGMGKECSPRVSRARHNRRRRWRREGGETHISVTAMQAHHPHRHHHPSSPVFLDVSLRCAPRIFGDAFSGGCACARVRERERKWFFVRCGGVKNG</sequence>
<evidence type="ECO:0000313" key="2">
    <source>
        <dbReference type="EMBL" id="MBW61371.1"/>
    </source>
</evidence>
<organism evidence="2">
    <name type="scientific">Anopheles marajoara</name>
    <dbReference type="NCBI Taxonomy" id="58244"/>
    <lineage>
        <taxon>Eukaryota</taxon>
        <taxon>Metazoa</taxon>
        <taxon>Ecdysozoa</taxon>
        <taxon>Arthropoda</taxon>
        <taxon>Hexapoda</taxon>
        <taxon>Insecta</taxon>
        <taxon>Pterygota</taxon>
        <taxon>Neoptera</taxon>
        <taxon>Endopterygota</taxon>
        <taxon>Diptera</taxon>
        <taxon>Nematocera</taxon>
        <taxon>Culicoidea</taxon>
        <taxon>Culicidae</taxon>
        <taxon>Anophelinae</taxon>
        <taxon>Anopheles</taxon>
    </lineage>
</organism>
<name>A0A2M4C8B4_9DIPT</name>
<dbReference type="EMBL" id="GGFJ01012230">
    <property type="protein sequence ID" value="MBW61371.1"/>
    <property type="molecule type" value="Transcribed_RNA"/>
</dbReference>
<evidence type="ECO:0000256" key="1">
    <source>
        <dbReference type="SAM" id="SignalP"/>
    </source>
</evidence>
<feature type="chain" id="PRO_5014850350" evidence="1">
    <location>
        <begin position="20"/>
        <end position="112"/>
    </location>
</feature>
<reference evidence="2" key="1">
    <citation type="submission" date="2018-01" db="EMBL/GenBank/DDBJ databases">
        <title>An insight into the sialome of Amazonian anophelines.</title>
        <authorList>
            <person name="Ribeiro J.M."/>
            <person name="Scarpassa V."/>
            <person name="Calvo E."/>
        </authorList>
    </citation>
    <scope>NUCLEOTIDE SEQUENCE</scope>
    <source>
        <tissue evidence="2">Salivary glands</tissue>
    </source>
</reference>
<keyword evidence="1" id="KW-0732">Signal</keyword>
<feature type="signal peptide" evidence="1">
    <location>
        <begin position="1"/>
        <end position="19"/>
    </location>
</feature>
<dbReference type="AlphaFoldDB" id="A0A2M4C8B4"/>
<accession>A0A2M4C8B4</accession>